<evidence type="ECO:0000313" key="2">
    <source>
        <dbReference type="Proteomes" id="UP000814128"/>
    </source>
</evidence>
<protein>
    <submittedName>
        <fullName evidence="1">Uncharacterized protein</fullName>
    </submittedName>
</protein>
<reference evidence="1" key="2">
    <citation type="journal article" date="2022" name="New Phytol.">
        <title>Evolutionary transition to the ectomycorrhizal habit in the genomes of a hyperdiverse lineage of mushroom-forming fungi.</title>
        <authorList>
            <person name="Looney B."/>
            <person name="Miyauchi S."/>
            <person name="Morin E."/>
            <person name="Drula E."/>
            <person name="Courty P.E."/>
            <person name="Kohler A."/>
            <person name="Kuo A."/>
            <person name="LaButti K."/>
            <person name="Pangilinan J."/>
            <person name="Lipzen A."/>
            <person name="Riley R."/>
            <person name="Andreopoulos W."/>
            <person name="He G."/>
            <person name="Johnson J."/>
            <person name="Nolan M."/>
            <person name="Tritt A."/>
            <person name="Barry K.W."/>
            <person name="Grigoriev I.V."/>
            <person name="Nagy L.G."/>
            <person name="Hibbett D."/>
            <person name="Henrissat B."/>
            <person name="Matheny P.B."/>
            <person name="Labbe J."/>
            <person name="Martin F.M."/>
        </authorList>
    </citation>
    <scope>NUCLEOTIDE SEQUENCE</scope>
    <source>
        <strain evidence="1">EC-137</strain>
    </source>
</reference>
<keyword evidence="2" id="KW-1185">Reference proteome</keyword>
<accession>A0ACB8QAQ0</accession>
<dbReference type="Proteomes" id="UP000814128">
    <property type="component" value="Unassembled WGS sequence"/>
</dbReference>
<proteinExistence type="predicted"/>
<name>A0ACB8QAQ0_9AGAM</name>
<organism evidence="1 2">
    <name type="scientific">Vararia minispora EC-137</name>
    <dbReference type="NCBI Taxonomy" id="1314806"/>
    <lineage>
        <taxon>Eukaryota</taxon>
        <taxon>Fungi</taxon>
        <taxon>Dikarya</taxon>
        <taxon>Basidiomycota</taxon>
        <taxon>Agaricomycotina</taxon>
        <taxon>Agaricomycetes</taxon>
        <taxon>Russulales</taxon>
        <taxon>Lachnocladiaceae</taxon>
        <taxon>Vararia</taxon>
    </lineage>
</organism>
<dbReference type="EMBL" id="MU273726">
    <property type="protein sequence ID" value="KAI0028748.1"/>
    <property type="molecule type" value="Genomic_DNA"/>
</dbReference>
<gene>
    <name evidence="1" type="ORF">K488DRAFT_57870</name>
</gene>
<sequence length="425" mass="43418">MKVTIKTLQQKVFSIETGDNDTVGDMKAKIAEQQGHPVESQKIIFSGKVLSDDKNIASCNIKEKDFLVLMPKPAPAASSSTTPAPAPAIPAVTPIAAIPPAPVVAPAAASASVSSAPAIFAPAPVPVPAPVPASVPAAPAPGMDSAPVAAATAPAFGDTGSFVSGDALQQSINNMIEMGFEREQVMRALRASFNNPDRAAEYLLNGIPANLEAEANHPSASQGLAAAPATQPTPAAPATAPSHQPTAAATPTAPQNLFQLAQQHQQQQARPAGAGTRAPLGVLGAGAGGGNGGGAGFDLEALRNLPEIQGVREMLAQNPGLLQPMLQELAARNPQLAQQVASNPAALYQLFGGDDLEGAGDGEGGVPGFPGATVVQVTPEEREAIERLEALGFSRQQVLEAYFACDKNEEMAANYLFDSGFDDDA</sequence>
<evidence type="ECO:0000313" key="1">
    <source>
        <dbReference type="EMBL" id="KAI0028748.1"/>
    </source>
</evidence>
<reference evidence="1" key="1">
    <citation type="submission" date="2021-02" db="EMBL/GenBank/DDBJ databases">
        <authorList>
            <consortium name="DOE Joint Genome Institute"/>
            <person name="Ahrendt S."/>
            <person name="Looney B.P."/>
            <person name="Miyauchi S."/>
            <person name="Morin E."/>
            <person name="Drula E."/>
            <person name="Courty P.E."/>
            <person name="Chicoki N."/>
            <person name="Fauchery L."/>
            <person name="Kohler A."/>
            <person name="Kuo A."/>
            <person name="Labutti K."/>
            <person name="Pangilinan J."/>
            <person name="Lipzen A."/>
            <person name="Riley R."/>
            <person name="Andreopoulos W."/>
            <person name="He G."/>
            <person name="Johnson J."/>
            <person name="Barry K.W."/>
            <person name="Grigoriev I.V."/>
            <person name="Nagy L."/>
            <person name="Hibbett D."/>
            <person name="Henrissat B."/>
            <person name="Matheny P.B."/>
            <person name="Labbe J."/>
            <person name="Martin F."/>
        </authorList>
    </citation>
    <scope>NUCLEOTIDE SEQUENCE</scope>
    <source>
        <strain evidence="1">EC-137</strain>
    </source>
</reference>
<comment type="caution">
    <text evidence="1">The sequence shown here is derived from an EMBL/GenBank/DDBJ whole genome shotgun (WGS) entry which is preliminary data.</text>
</comment>